<proteinExistence type="predicted"/>
<gene>
    <name evidence="1" type="ORF">TrRE_jg12626</name>
</gene>
<evidence type="ECO:0000313" key="2">
    <source>
        <dbReference type="Proteomes" id="UP001165082"/>
    </source>
</evidence>
<protein>
    <submittedName>
        <fullName evidence="1">Uncharacterized protein</fullName>
    </submittedName>
</protein>
<dbReference type="OrthoDB" id="10590779at2759"/>
<keyword evidence="2" id="KW-1185">Reference proteome</keyword>
<dbReference type="AlphaFoldDB" id="A0A9W7B0U9"/>
<reference evidence="1" key="1">
    <citation type="submission" date="2022-07" db="EMBL/GenBank/DDBJ databases">
        <title>Genome analysis of Parmales, a sister group of diatoms, reveals the evolutionary specialization of diatoms from phago-mixotrophs to photoautotrophs.</title>
        <authorList>
            <person name="Ban H."/>
            <person name="Sato S."/>
            <person name="Yoshikawa S."/>
            <person name="Kazumasa Y."/>
            <person name="Nakamura Y."/>
            <person name="Ichinomiya M."/>
            <person name="Saitoh K."/>
            <person name="Sato N."/>
            <person name="Blanc-Mathieu R."/>
            <person name="Endo H."/>
            <person name="Kuwata A."/>
            <person name="Ogata H."/>
        </authorList>
    </citation>
    <scope>NUCLEOTIDE SEQUENCE</scope>
</reference>
<accession>A0A9W7B0U9</accession>
<sequence>SPAYTMIPTTSSQFKAQLLKGDCGGIALRAFGFQEVDGKFAWKGDVERLHVVVEVIKEIESDRKTAGLG</sequence>
<evidence type="ECO:0000313" key="1">
    <source>
        <dbReference type="EMBL" id="GMH77485.1"/>
    </source>
</evidence>
<organism evidence="1 2">
    <name type="scientific">Triparma retinervis</name>
    <dbReference type="NCBI Taxonomy" id="2557542"/>
    <lineage>
        <taxon>Eukaryota</taxon>
        <taxon>Sar</taxon>
        <taxon>Stramenopiles</taxon>
        <taxon>Ochrophyta</taxon>
        <taxon>Bolidophyceae</taxon>
        <taxon>Parmales</taxon>
        <taxon>Triparmaceae</taxon>
        <taxon>Triparma</taxon>
    </lineage>
</organism>
<dbReference type="EMBL" id="BRXZ01001732">
    <property type="protein sequence ID" value="GMH77485.1"/>
    <property type="molecule type" value="Genomic_DNA"/>
</dbReference>
<dbReference type="Proteomes" id="UP001165082">
    <property type="component" value="Unassembled WGS sequence"/>
</dbReference>
<comment type="caution">
    <text evidence="1">The sequence shown here is derived from an EMBL/GenBank/DDBJ whole genome shotgun (WGS) entry which is preliminary data.</text>
</comment>
<name>A0A9W7B0U9_9STRA</name>
<feature type="non-terminal residue" evidence="1">
    <location>
        <position position="1"/>
    </location>
</feature>